<proteinExistence type="predicted"/>
<sequence length="69" mass="7638">MSFVACRETDRPGPVFPANPPVILGLDPRICRAGDPRVKPEDDGEAFAAEDPRVRPEDDIHHHPKRKAA</sequence>
<dbReference type="EMBL" id="FOAG01000003">
    <property type="protein sequence ID" value="SEL09354.1"/>
    <property type="molecule type" value="Genomic_DNA"/>
</dbReference>
<evidence type="ECO:0000313" key="2">
    <source>
        <dbReference type="EMBL" id="SEL09354.1"/>
    </source>
</evidence>
<accession>A0A1H7MDW4</accession>
<dbReference type="AlphaFoldDB" id="A0A1H7MDW4"/>
<protein>
    <submittedName>
        <fullName evidence="2">Uncharacterized protein</fullName>
    </submittedName>
</protein>
<gene>
    <name evidence="2" type="ORF">SAMN05443999_103285</name>
</gene>
<organism evidence="2 3">
    <name type="scientific">Roseovarius azorensis</name>
    <dbReference type="NCBI Taxonomy" id="1287727"/>
    <lineage>
        <taxon>Bacteria</taxon>
        <taxon>Pseudomonadati</taxon>
        <taxon>Pseudomonadota</taxon>
        <taxon>Alphaproteobacteria</taxon>
        <taxon>Rhodobacterales</taxon>
        <taxon>Roseobacteraceae</taxon>
        <taxon>Roseovarius</taxon>
    </lineage>
</organism>
<keyword evidence="3" id="KW-1185">Reference proteome</keyword>
<name>A0A1H7MDW4_9RHOB</name>
<feature type="compositionally biased region" description="Basic and acidic residues" evidence="1">
    <location>
        <begin position="50"/>
        <end position="61"/>
    </location>
</feature>
<evidence type="ECO:0000256" key="1">
    <source>
        <dbReference type="SAM" id="MobiDB-lite"/>
    </source>
</evidence>
<dbReference type="STRING" id="1287727.SAMN05443999_103285"/>
<evidence type="ECO:0000313" key="3">
    <source>
        <dbReference type="Proteomes" id="UP000199582"/>
    </source>
</evidence>
<dbReference type="Proteomes" id="UP000199582">
    <property type="component" value="Unassembled WGS sequence"/>
</dbReference>
<reference evidence="2 3" key="1">
    <citation type="submission" date="2016-10" db="EMBL/GenBank/DDBJ databases">
        <authorList>
            <person name="de Groot N.N."/>
        </authorList>
    </citation>
    <scope>NUCLEOTIDE SEQUENCE [LARGE SCALE GENOMIC DNA]</scope>
    <source>
        <strain evidence="2 3">DSM 100674</strain>
    </source>
</reference>
<feature type="region of interest" description="Disordered" evidence="1">
    <location>
        <begin position="34"/>
        <end position="69"/>
    </location>
</feature>